<reference evidence="3 4" key="2">
    <citation type="submission" date="2015-05" db="EMBL/GenBank/DDBJ databases">
        <authorList>
            <person name="Morales-Cruz A."/>
            <person name="Amrine K.C."/>
            <person name="Cantu D."/>
        </authorList>
    </citation>
    <scope>NUCLEOTIDE SEQUENCE [LARGE SCALE GENOMIC DNA]</scope>
    <source>
        <strain evidence="3">DA912</strain>
    </source>
</reference>
<dbReference type="Proteomes" id="UP000034680">
    <property type="component" value="Unassembled WGS sequence"/>
</dbReference>
<gene>
    <name evidence="3" type="ORF">UCDDA912_g05668</name>
</gene>
<evidence type="ECO:0000313" key="3">
    <source>
        <dbReference type="EMBL" id="KKY34419.1"/>
    </source>
</evidence>
<dbReference type="InterPro" id="IPR051468">
    <property type="entry name" value="Fungal_SecMetab_SDRs"/>
</dbReference>
<dbReference type="Gene3D" id="3.40.50.720">
    <property type="entry name" value="NAD(P)-binding Rossmann-like Domain"/>
    <property type="match status" value="2"/>
</dbReference>
<organism evidence="3 4">
    <name type="scientific">Diaporthe ampelina</name>
    <dbReference type="NCBI Taxonomy" id="1214573"/>
    <lineage>
        <taxon>Eukaryota</taxon>
        <taxon>Fungi</taxon>
        <taxon>Dikarya</taxon>
        <taxon>Ascomycota</taxon>
        <taxon>Pezizomycotina</taxon>
        <taxon>Sordariomycetes</taxon>
        <taxon>Sordariomycetidae</taxon>
        <taxon>Diaporthales</taxon>
        <taxon>Diaporthaceae</taxon>
        <taxon>Diaporthe</taxon>
    </lineage>
</organism>
<dbReference type="GO" id="GO:0016491">
    <property type="term" value="F:oxidoreductase activity"/>
    <property type="evidence" value="ECO:0007669"/>
    <property type="project" value="TreeGrafter"/>
</dbReference>
<dbReference type="CDD" id="cd05233">
    <property type="entry name" value="SDR_c"/>
    <property type="match status" value="1"/>
</dbReference>
<dbReference type="STRING" id="1214573.A0A0G2FK47"/>
<protein>
    <submittedName>
        <fullName evidence="3">Putative short-chain dehydrogenase</fullName>
    </submittedName>
</protein>
<comment type="caution">
    <text evidence="3">The sequence shown here is derived from an EMBL/GenBank/DDBJ whole genome shotgun (WGS) entry which is preliminary data.</text>
</comment>
<dbReference type="InterPro" id="IPR036291">
    <property type="entry name" value="NAD(P)-bd_dom_sf"/>
</dbReference>
<dbReference type="SUPFAM" id="SSF51735">
    <property type="entry name" value="NAD(P)-binding Rossmann-fold domains"/>
    <property type="match status" value="1"/>
</dbReference>
<reference evidence="3 4" key="1">
    <citation type="submission" date="2015-05" db="EMBL/GenBank/DDBJ databases">
        <title>Distinctive expansion of gene families associated with plant cell wall degradation and secondary metabolism in the genomes of grapevine trunk pathogens.</title>
        <authorList>
            <person name="Lawrence D.P."/>
            <person name="Travadon R."/>
            <person name="Rolshausen P.E."/>
            <person name="Baumgartner K."/>
        </authorList>
    </citation>
    <scope>NUCLEOTIDE SEQUENCE [LARGE SCALE GENOMIC DNA]</scope>
    <source>
        <strain evidence="3">DA912</strain>
    </source>
</reference>
<evidence type="ECO:0000256" key="2">
    <source>
        <dbReference type="SAM" id="MobiDB-lite"/>
    </source>
</evidence>
<dbReference type="Pfam" id="PF00106">
    <property type="entry name" value="adh_short"/>
    <property type="match status" value="1"/>
</dbReference>
<keyword evidence="4" id="KW-1185">Reference proteome</keyword>
<dbReference type="OrthoDB" id="191139at2759"/>
<sequence length="503" mass="55340">MRTRQVALNIWPELVDDDVRRIYWEDAVHKLKRHLAKAPLVPEHGDGSILACDATPDQDGLDQATKEYVAATSLKKPERWEQLKCYICRLRIHKPHRIFSAMCEPCGEFNLAGSSASLPHNLRLEGRTALVTGARVNLGFHVVLRLLRCGASVIASTRYPRDAVARYLQQADSADWVGRLRVVGADFRTASDAFALVLQTKSILHEWGSGLDVLINNAAQTLTDSVEMEESAVTRETALKGRIMPMLAEGGYEARVWRGALANNVLEDAGPQDETRGGNTTGTAPAKEATSEALGLESLTLAHHVFEKGRTVVGAIVKRPEPSSWVQSLSDIPYGDVITAHSINTFVPLILIRELLPLMDHRKHGDSNQENNGHIINVSSREGIFEASPRHGAKNGKHVHTNMSKAGLNMITETEASTAWQKYKVCVNTVDPGFMSAAPEFEKAYGGERPLSWEDGAGRVLWPIAMAEGSQGGERKKDRMGSIWGRFLKHYGAVRVDPRVGRG</sequence>
<dbReference type="PANTHER" id="PTHR43544:SF2">
    <property type="entry name" value="OXIDOREDUCTASE"/>
    <property type="match status" value="1"/>
</dbReference>
<accession>A0A0G2FK47</accession>
<comment type="similarity">
    <text evidence="1">Belongs to the short-chain dehydrogenases/reductases (SDR) family.</text>
</comment>
<dbReference type="EMBL" id="LCUC01000207">
    <property type="protein sequence ID" value="KKY34419.1"/>
    <property type="molecule type" value="Genomic_DNA"/>
</dbReference>
<dbReference type="AlphaFoldDB" id="A0A0G2FK47"/>
<proteinExistence type="inferred from homology"/>
<name>A0A0G2FK47_9PEZI</name>
<dbReference type="InterPro" id="IPR002347">
    <property type="entry name" value="SDR_fam"/>
</dbReference>
<dbReference type="PANTHER" id="PTHR43544">
    <property type="entry name" value="SHORT-CHAIN DEHYDROGENASE/REDUCTASE"/>
    <property type="match status" value="1"/>
</dbReference>
<evidence type="ECO:0000256" key="1">
    <source>
        <dbReference type="ARBA" id="ARBA00006484"/>
    </source>
</evidence>
<evidence type="ECO:0000313" key="4">
    <source>
        <dbReference type="Proteomes" id="UP000034680"/>
    </source>
</evidence>
<dbReference type="GO" id="GO:0005737">
    <property type="term" value="C:cytoplasm"/>
    <property type="evidence" value="ECO:0007669"/>
    <property type="project" value="TreeGrafter"/>
</dbReference>
<feature type="region of interest" description="Disordered" evidence="2">
    <location>
        <begin position="267"/>
        <end position="289"/>
    </location>
</feature>